<organism evidence="1 2">
    <name type="scientific">Catharanthus roseus</name>
    <name type="common">Madagascar periwinkle</name>
    <name type="synonym">Vinca rosea</name>
    <dbReference type="NCBI Taxonomy" id="4058"/>
    <lineage>
        <taxon>Eukaryota</taxon>
        <taxon>Viridiplantae</taxon>
        <taxon>Streptophyta</taxon>
        <taxon>Embryophyta</taxon>
        <taxon>Tracheophyta</taxon>
        <taxon>Spermatophyta</taxon>
        <taxon>Magnoliopsida</taxon>
        <taxon>eudicotyledons</taxon>
        <taxon>Gunneridae</taxon>
        <taxon>Pentapetalae</taxon>
        <taxon>asterids</taxon>
        <taxon>lamiids</taxon>
        <taxon>Gentianales</taxon>
        <taxon>Apocynaceae</taxon>
        <taxon>Rauvolfioideae</taxon>
        <taxon>Vinceae</taxon>
        <taxon>Catharanthinae</taxon>
        <taxon>Catharanthus</taxon>
    </lineage>
</organism>
<accession>A0ACC0A984</accession>
<evidence type="ECO:0000313" key="2">
    <source>
        <dbReference type="Proteomes" id="UP001060085"/>
    </source>
</evidence>
<name>A0ACC0A984_CATRO</name>
<evidence type="ECO:0000313" key="1">
    <source>
        <dbReference type="EMBL" id="KAI5657478.1"/>
    </source>
</evidence>
<sequence length="161" mass="17339">MEVSKSNRRAFLWIEQEKLATIKQSIIMPGISSSFSFTLFILTILLVAFNFPPTVQSSDANSILLPSDRDNADGHLCPRKTTTDQDSCPVKCFTTDPVCGEDGVTYWCGCADAHCAGTRVAKLGFCEVGNGGAGPLSGQALLLVHIVWLILLGVFVLFGLL</sequence>
<gene>
    <name evidence="1" type="ORF">M9H77_26271</name>
</gene>
<keyword evidence="2" id="KW-1185">Reference proteome</keyword>
<proteinExistence type="predicted"/>
<dbReference type="Proteomes" id="UP001060085">
    <property type="component" value="Linkage Group LG06"/>
</dbReference>
<comment type="caution">
    <text evidence="1">The sequence shown here is derived from an EMBL/GenBank/DDBJ whole genome shotgun (WGS) entry which is preliminary data.</text>
</comment>
<protein>
    <submittedName>
        <fullName evidence="1">Uncharacterized protein</fullName>
    </submittedName>
</protein>
<dbReference type="EMBL" id="CM044706">
    <property type="protein sequence ID" value="KAI5657478.1"/>
    <property type="molecule type" value="Genomic_DNA"/>
</dbReference>
<reference evidence="2" key="1">
    <citation type="journal article" date="2023" name="Nat. Plants">
        <title>Single-cell RNA sequencing provides a high-resolution roadmap for understanding the multicellular compartmentation of specialized metabolism.</title>
        <authorList>
            <person name="Sun S."/>
            <person name="Shen X."/>
            <person name="Li Y."/>
            <person name="Li Y."/>
            <person name="Wang S."/>
            <person name="Li R."/>
            <person name="Zhang H."/>
            <person name="Shen G."/>
            <person name="Guo B."/>
            <person name="Wei J."/>
            <person name="Xu J."/>
            <person name="St-Pierre B."/>
            <person name="Chen S."/>
            <person name="Sun C."/>
        </authorList>
    </citation>
    <scope>NUCLEOTIDE SEQUENCE [LARGE SCALE GENOMIC DNA]</scope>
</reference>